<proteinExistence type="predicted"/>
<keyword evidence="4 8" id="KW-1133">Transmembrane helix</keyword>
<keyword evidence="3 8" id="KW-0812">Transmembrane</keyword>
<dbReference type="SUPFAM" id="SSF81324">
    <property type="entry name" value="Voltage-gated potassium channels"/>
    <property type="match status" value="1"/>
</dbReference>
<keyword evidence="7" id="KW-0407">Ion channel</keyword>
<dbReference type="PANTHER" id="PTHR11003:SF273">
    <property type="entry name" value="TWIK FAMILY OF POTASSIUM CHANNELS PROTEIN 9"/>
    <property type="match status" value="1"/>
</dbReference>
<keyword evidence="6 8" id="KW-0472">Membrane</keyword>
<dbReference type="EMBL" id="WIXE01023484">
    <property type="protein sequence ID" value="KAK5966439.1"/>
    <property type="molecule type" value="Genomic_DNA"/>
</dbReference>
<evidence type="ECO:0000313" key="11">
    <source>
        <dbReference type="EMBL" id="KAK5969947.1"/>
    </source>
</evidence>
<dbReference type="Pfam" id="PF07885">
    <property type="entry name" value="Ion_trans_2"/>
    <property type="match status" value="1"/>
</dbReference>
<protein>
    <submittedName>
        <fullName evidence="11">Ion channel</fullName>
    </submittedName>
</protein>
<feature type="domain" description="Potassium channel" evidence="9">
    <location>
        <begin position="150"/>
        <end position="206"/>
    </location>
</feature>
<evidence type="ECO:0000256" key="5">
    <source>
        <dbReference type="ARBA" id="ARBA00023065"/>
    </source>
</evidence>
<feature type="transmembrane region" description="Helical" evidence="8">
    <location>
        <begin position="185"/>
        <end position="209"/>
    </location>
</feature>
<dbReference type="GO" id="GO:0030322">
    <property type="term" value="P:stabilization of membrane potential"/>
    <property type="evidence" value="ECO:0007669"/>
    <property type="project" value="TreeGrafter"/>
</dbReference>
<keyword evidence="5" id="KW-0406">Ion transport</keyword>
<name>A0AAN8IHW3_TRICO</name>
<evidence type="ECO:0000256" key="8">
    <source>
        <dbReference type="SAM" id="Phobius"/>
    </source>
</evidence>
<evidence type="ECO:0000256" key="3">
    <source>
        <dbReference type="ARBA" id="ARBA00022692"/>
    </source>
</evidence>
<evidence type="ECO:0000259" key="9">
    <source>
        <dbReference type="Pfam" id="PF07885"/>
    </source>
</evidence>
<evidence type="ECO:0000256" key="2">
    <source>
        <dbReference type="ARBA" id="ARBA00022448"/>
    </source>
</evidence>
<gene>
    <name evidence="10" type="ORF">GCK32_009700</name>
    <name evidence="11" type="ORF">GCK32_011973</name>
</gene>
<evidence type="ECO:0000256" key="1">
    <source>
        <dbReference type="ARBA" id="ARBA00004141"/>
    </source>
</evidence>
<dbReference type="InterPro" id="IPR003280">
    <property type="entry name" value="2pore_dom_K_chnl"/>
</dbReference>
<evidence type="ECO:0000256" key="7">
    <source>
        <dbReference type="ARBA" id="ARBA00023303"/>
    </source>
</evidence>
<organism evidence="11 12">
    <name type="scientific">Trichostrongylus colubriformis</name>
    <name type="common">Black scour worm</name>
    <dbReference type="NCBI Taxonomy" id="6319"/>
    <lineage>
        <taxon>Eukaryota</taxon>
        <taxon>Metazoa</taxon>
        <taxon>Ecdysozoa</taxon>
        <taxon>Nematoda</taxon>
        <taxon>Chromadorea</taxon>
        <taxon>Rhabditida</taxon>
        <taxon>Rhabditina</taxon>
        <taxon>Rhabditomorpha</taxon>
        <taxon>Strongyloidea</taxon>
        <taxon>Trichostrongylidae</taxon>
        <taxon>Trichostrongylus</taxon>
    </lineage>
</organism>
<reference evidence="11 12" key="1">
    <citation type="submission" date="2019-10" db="EMBL/GenBank/DDBJ databases">
        <title>Assembly and Annotation for the nematode Trichostrongylus colubriformis.</title>
        <authorList>
            <person name="Martin J."/>
        </authorList>
    </citation>
    <scope>NUCLEOTIDE SEQUENCE [LARGE SCALE GENOMIC DNA]</scope>
    <source>
        <strain evidence="11">G859</strain>
        <tissue evidence="11">Whole worm</tissue>
    </source>
</reference>
<sequence length="265" mass="29527">MILVDKLRIQLAEVSTVAVHIALILGVAAYTIFGALVIRFLEAPEEPKILSKNDEIPRTFTRVYLGSEVSAMDPKVYQCLKKAVERVMASTDCDEYQIENMSIDVIDECYENAELSSMGSNPALLDEPVKKGKMVSKQPSVEEEIAKEIDKWSFGNALIFTFSVITTIGYGHIAPETFYGRLFCIFFGLVGVPFTLLTVADLGMFLSLVMRKAVGKMFSLFDRCRWKQSKPLQTSLPNDDVLATARDLKNSEDDADEEPSEESSP</sequence>
<dbReference type="EMBL" id="WIXE01019545">
    <property type="protein sequence ID" value="KAK5969947.1"/>
    <property type="molecule type" value="Genomic_DNA"/>
</dbReference>
<accession>A0AAN8IHW3</accession>
<dbReference type="Proteomes" id="UP001331761">
    <property type="component" value="Unassembled WGS sequence"/>
</dbReference>
<keyword evidence="2" id="KW-0813">Transport</keyword>
<dbReference type="Gene3D" id="1.10.287.70">
    <property type="match status" value="1"/>
</dbReference>
<feature type="transmembrane region" description="Helical" evidence="8">
    <location>
        <begin position="154"/>
        <end position="173"/>
    </location>
</feature>
<evidence type="ECO:0000256" key="4">
    <source>
        <dbReference type="ARBA" id="ARBA00022989"/>
    </source>
</evidence>
<dbReference type="GO" id="GO:0005886">
    <property type="term" value="C:plasma membrane"/>
    <property type="evidence" value="ECO:0007669"/>
    <property type="project" value="TreeGrafter"/>
</dbReference>
<feature type="transmembrane region" description="Helical" evidence="8">
    <location>
        <begin position="17"/>
        <end position="41"/>
    </location>
</feature>
<keyword evidence="12" id="KW-1185">Reference proteome</keyword>
<feature type="non-terminal residue" evidence="11">
    <location>
        <position position="265"/>
    </location>
</feature>
<comment type="caution">
    <text evidence="11">The sequence shown here is derived from an EMBL/GenBank/DDBJ whole genome shotgun (WGS) entry which is preliminary data.</text>
</comment>
<evidence type="ECO:0000256" key="6">
    <source>
        <dbReference type="ARBA" id="ARBA00023136"/>
    </source>
</evidence>
<dbReference type="PANTHER" id="PTHR11003">
    <property type="entry name" value="POTASSIUM CHANNEL, SUBFAMILY K"/>
    <property type="match status" value="1"/>
</dbReference>
<dbReference type="AlphaFoldDB" id="A0AAN8IHW3"/>
<dbReference type="GO" id="GO:0015271">
    <property type="term" value="F:outward rectifier potassium channel activity"/>
    <property type="evidence" value="ECO:0007669"/>
    <property type="project" value="TreeGrafter"/>
</dbReference>
<comment type="subcellular location">
    <subcellularLocation>
        <location evidence="1">Membrane</location>
        <topology evidence="1">Multi-pass membrane protein</topology>
    </subcellularLocation>
</comment>
<dbReference type="GO" id="GO:0022841">
    <property type="term" value="F:potassium ion leak channel activity"/>
    <property type="evidence" value="ECO:0007669"/>
    <property type="project" value="TreeGrafter"/>
</dbReference>
<evidence type="ECO:0000313" key="12">
    <source>
        <dbReference type="Proteomes" id="UP001331761"/>
    </source>
</evidence>
<evidence type="ECO:0000313" key="10">
    <source>
        <dbReference type="EMBL" id="KAK5966439.1"/>
    </source>
</evidence>
<dbReference type="InterPro" id="IPR013099">
    <property type="entry name" value="K_chnl_dom"/>
</dbReference>